<dbReference type="EC" id="3.4.13.22" evidence="9 10"/>
<dbReference type="PANTHER" id="PTHR43126:SF1">
    <property type="entry name" value="D-ALANYL-D-ALANINE DIPEPTIDASE"/>
    <property type="match status" value="1"/>
</dbReference>
<accession>A0ABV4K0V1</accession>
<keyword evidence="2 9" id="KW-0645">Protease</keyword>
<comment type="catalytic activity">
    <reaction evidence="1 9 10">
        <text>D-alanyl-D-alanine + H2O = 2 D-alanine</text>
        <dbReference type="Rhea" id="RHEA:20661"/>
        <dbReference type="ChEBI" id="CHEBI:15377"/>
        <dbReference type="ChEBI" id="CHEBI:57416"/>
        <dbReference type="ChEBI" id="CHEBI:57822"/>
        <dbReference type="EC" id="3.4.13.22"/>
    </reaction>
</comment>
<evidence type="ECO:0000256" key="7">
    <source>
        <dbReference type="ARBA" id="ARBA00023049"/>
    </source>
</evidence>
<dbReference type="PROSITE" id="PS51257">
    <property type="entry name" value="PROKAR_LIPOPROTEIN"/>
    <property type="match status" value="1"/>
</dbReference>
<evidence type="ECO:0000313" key="12">
    <source>
        <dbReference type="EMBL" id="MEZ7196596.1"/>
    </source>
</evidence>
<feature type="signal peptide" evidence="11">
    <location>
        <begin position="1"/>
        <end position="30"/>
    </location>
</feature>
<dbReference type="Gene3D" id="3.30.1380.10">
    <property type="match status" value="1"/>
</dbReference>
<evidence type="ECO:0000256" key="9">
    <source>
        <dbReference type="HAMAP-Rule" id="MF_01924"/>
    </source>
</evidence>
<feature type="binding site" evidence="9">
    <location>
        <position position="216"/>
    </location>
    <ligand>
        <name>Zn(2+)</name>
        <dbReference type="ChEBI" id="CHEBI:29105"/>
        <note>catalytic</note>
    </ligand>
</feature>
<gene>
    <name evidence="12" type="ORF">AB6M95_07550</name>
</gene>
<dbReference type="HAMAP" id="MF_01924">
    <property type="entry name" value="A_A_dipeptidase"/>
    <property type="match status" value="1"/>
</dbReference>
<evidence type="ECO:0000256" key="8">
    <source>
        <dbReference type="ARBA" id="ARBA00023316"/>
    </source>
</evidence>
<sequence>MKHIRPAPLVLPFVHAVLFACLLLAAPALAEGQPDGFVTLNEFLPGAVYDVKYYTGDNFVGARVDGYHAPKVLATVEAATALKAVQADVARFGLSLKFFDGYRPQMAVDHFVRWAADLKDTRTKAAHYPDVDKRNLFRDGYIAARSGHSRGSTVDLTLVDRATGKELDMGTPFDFFGPESWPEAAGFPPQVRANRALLRAVMVGHGFKPYEAEWWHFTLRDEPYPETYFDFPVE</sequence>
<evidence type="ECO:0000256" key="10">
    <source>
        <dbReference type="PIRNR" id="PIRNR026671"/>
    </source>
</evidence>
<evidence type="ECO:0000256" key="11">
    <source>
        <dbReference type="SAM" id="SignalP"/>
    </source>
</evidence>
<dbReference type="PIRSF" id="PIRSF026671">
    <property type="entry name" value="AA_dipeptidase"/>
    <property type="match status" value="1"/>
</dbReference>
<feature type="active site" description="Proton donor/acceptor" evidence="9">
    <location>
        <position position="213"/>
    </location>
</feature>
<keyword evidence="6 9" id="KW-0224">Dipeptidase</keyword>
<dbReference type="Pfam" id="PF01427">
    <property type="entry name" value="Peptidase_M15"/>
    <property type="match status" value="1"/>
</dbReference>
<protein>
    <recommendedName>
        <fullName evidence="9 10">D-alanyl-D-alanine dipeptidase</fullName>
        <shortName evidence="9 10">D-Ala-D-Ala dipeptidase</shortName>
        <ecNumber evidence="9 10">3.4.13.22</ecNumber>
    </recommendedName>
</protein>
<name>A0ABV4K0V1_9BACT</name>
<comment type="similarity">
    <text evidence="9 10">Belongs to the peptidase M15D family.</text>
</comment>
<keyword evidence="7 9" id="KW-0482">Metalloprotease</keyword>
<dbReference type="CDD" id="cd14817">
    <property type="entry name" value="D-Ala-D-Ala_dipeptidase_VanX"/>
    <property type="match status" value="1"/>
</dbReference>
<feature type="chain" id="PRO_5046436750" description="D-alanyl-D-alanine dipeptidase" evidence="11">
    <location>
        <begin position="31"/>
        <end position="234"/>
    </location>
</feature>
<keyword evidence="11" id="KW-0732">Signal</keyword>
<organism evidence="12 13">
    <name type="scientific">Pseudodesulfovibrio karagichevae</name>
    <dbReference type="NCBI Taxonomy" id="3239305"/>
    <lineage>
        <taxon>Bacteria</taxon>
        <taxon>Pseudomonadati</taxon>
        <taxon>Thermodesulfobacteriota</taxon>
        <taxon>Desulfovibrionia</taxon>
        <taxon>Desulfovibrionales</taxon>
        <taxon>Desulfovibrionaceae</taxon>
    </lineage>
</organism>
<evidence type="ECO:0000256" key="6">
    <source>
        <dbReference type="ARBA" id="ARBA00022997"/>
    </source>
</evidence>
<evidence type="ECO:0000256" key="2">
    <source>
        <dbReference type="ARBA" id="ARBA00022670"/>
    </source>
</evidence>
<dbReference type="SUPFAM" id="SSF55166">
    <property type="entry name" value="Hedgehog/DD-peptidase"/>
    <property type="match status" value="1"/>
</dbReference>
<dbReference type="InterPro" id="IPR009045">
    <property type="entry name" value="Zn_M74/Hedgehog-like"/>
</dbReference>
<evidence type="ECO:0000256" key="5">
    <source>
        <dbReference type="ARBA" id="ARBA00022833"/>
    </source>
</evidence>
<keyword evidence="3 9" id="KW-0479">Metal-binding</keyword>
<evidence type="ECO:0000256" key="3">
    <source>
        <dbReference type="ARBA" id="ARBA00022723"/>
    </source>
</evidence>
<evidence type="ECO:0000256" key="4">
    <source>
        <dbReference type="ARBA" id="ARBA00022801"/>
    </source>
</evidence>
<reference evidence="12 13" key="1">
    <citation type="submission" date="2024-08" db="EMBL/GenBank/DDBJ databases">
        <title>Sulfate-reducing bacteria isolated from formation water of the oil field in Kazakhstan and description of Pseudodesulfovibrio sp.</title>
        <authorList>
            <person name="Bidzhieva S.K."/>
            <person name="Tourova T.P."/>
            <person name="Grouzdev D.S."/>
            <person name="Beletsky A.V."/>
            <person name="Sokolova D.S."/>
            <person name="Samigullina S.R."/>
            <person name="Poltaraus A.B."/>
            <person name="Avtukh A.N."/>
            <person name="Tereshina V.M."/>
            <person name="Zhaparov N.S."/>
            <person name="Mardanov A.V."/>
            <person name="Nazina T.N."/>
        </authorList>
    </citation>
    <scope>NUCLEOTIDE SEQUENCE [LARGE SCALE GENOMIC DNA]</scope>
    <source>
        <strain evidence="12 13">9FUS</strain>
    </source>
</reference>
<evidence type="ECO:0000256" key="1">
    <source>
        <dbReference type="ARBA" id="ARBA00001362"/>
    </source>
</evidence>
<feature type="binding site" evidence="9">
    <location>
        <position position="155"/>
    </location>
    <ligand>
        <name>Zn(2+)</name>
        <dbReference type="ChEBI" id="CHEBI:29105"/>
        <note>catalytic</note>
    </ligand>
</feature>
<keyword evidence="8 10" id="KW-0961">Cell wall biogenesis/degradation</keyword>
<feature type="site" description="Transition state stabilizer" evidence="9">
    <location>
        <position position="103"/>
    </location>
</feature>
<comment type="caution">
    <text evidence="12">The sequence shown here is derived from an EMBL/GenBank/DDBJ whole genome shotgun (WGS) entry which is preliminary data.</text>
</comment>
<keyword evidence="5 9" id="KW-0862">Zinc</keyword>
<comment type="function">
    <text evidence="9 10">Catalyzes hydrolysis of the D-alanyl-D-alanine dipeptide.</text>
</comment>
<keyword evidence="13" id="KW-1185">Reference proteome</keyword>
<feature type="binding site" evidence="9">
    <location>
        <position position="148"/>
    </location>
    <ligand>
        <name>Zn(2+)</name>
        <dbReference type="ChEBI" id="CHEBI:29105"/>
        <note>catalytic</note>
    </ligand>
</feature>
<comment type="cofactor">
    <cofactor evidence="9">
        <name>Zn(2+)</name>
        <dbReference type="ChEBI" id="CHEBI:29105"/>
    </cofactor>
    <text evidence="9">Binds 1 zinc ion per subunit.</text>
</comment>
<proteinExistence type="inferred from homology"/>
<dbReference type="Proteomes" id="UP001568698">
    <property type="component" value="Unassembled WGS sequence"/>
</dbReference>
<dbReference type="EMBL" id="JBGLYH010000016">
    <property type="protein sequence ID" value="MEZ7196596.1"/>
    <property type="molecule type" value="Genomic_DNA"/>
</dbReference>
<dbReference type="PANTHER" id="PTHR43126">
    <property type="entry name" value="D-ALANYL-D-ALANINE DIPEPTIDASE"/>
    <property type="match status" value="1"/>
</dbReference>
<evidence type="ECO:0000313" key="13">
    <source>
        <dbReference type="Proteomes" id="UP001568698"/>
    </source>
</evidence>
<dbReference type="RefSeq" id="WP_371386127.1">
    <property type="nucleotide sequence ID" value="NZ_JBGLYH010000016.1"/>
</dbReference>
<keyword evidence="4 9" id="KW-0378">Hydrolase</keyword>
<dbReference type="InterPro" id="IPR000755">
    <property type="entry name" value="A_A_dipeptidase"/>
</dbReference>